<dbReference type="Proteomes" id="UP000014760">
    <property type="component" value="Unassembled WGS sequence"/>
</dbReference>
<dbReference type="EMBL" id="KB299377">
    <property type="protein sequence ID" value="ELU08067.1"/>
    <property type="molecule type" value="Genomic_DNA"/>
</dbReference>
<dbReference type="Pfam" id="PF20700">
    <property type="entry name" value="Mutator"/>
    <property type="match status" value="1"/>
</dbReference>
<reference evidence="2 4" key="2">
    <citation type="journal article" date="2013" name="Nature">
        <title>Insights into bilaterian evolution from three spiralian genomes.</title>
        <authorList>
            <person name="Simakov O."/>
            <person name="Marletaz F."/>
            <person name="Cho S.J."/>
            <person name="Edsinger-Gonzales E."/>
            <person name="Havlak P."/>
            <person name="Hellsten U."/>
            <person name="Kuo D.H."/>
            <person name="Larsson T."/>
            <person name="Lv J."/>
            <person name="Arendt D."/>
            <person name="Savage R."/>
            <person name="Osoegawa K."/>
            <person name="de Jong P."/>
            <person name="Grimwood J."/>
            <person name="Chapman J.A."/>
            <person name="Shapiro H."/>
            <person name="Aerts A."/>
            <person name="Otillar R.P."/>
            <person name="Terry A.Y."/>
            <person name="Boore J.L."/>
            <person name="Grigoriev I.V."/>
            <person name="Lindberg D.R."/>
            <person name="Seaver E.C."/>
            <person name="Weisblat D.A."/>
            <person name="Putnam N.H."/>
            <person name="Rokhsar D.S."/>
        </authorList>
    </citation>
    <scope>NUCLEOTIDE SEQUENCE</scope>
    <source>
        <strain evidence="2 4">I ESC-2004</strain>
    </source>
</reference>
<dbReference type="InterPro" id="IPR049012">
    <property type="entry name" value="Mutator_transp_dom"/>
</dbReference>
<dbReference type="AlphaFoldDB" id="R7UVX1"/>
<evidence type="ECO:0000259" key="1">
    <source>
        <dbReference type="Pfam" id="PF20700"/>
    </source>
</evidence>
<gene>
    <name evidence="2" type="ORF">CAPTEDRAFT_213402</name>
</gene>
<dbReference type="HOGENOM" id="CLU_1449015_0_0_1"/>
<accession>R7UVX1</accession>
<name>R7UVX1_CAPTE</name>
<protein>
    <recommendedName>
        <fullName evidence="1">Mutator-like transposase domain-containing protein</fullName>
    </recommendedName>
</protein>
<reference evidence="3" key="3">
    <citation type="submission" date="2015-06" db="UniProtKB">
        <authorList>
            <consortium name="EnsemblMetazoa"/>
        </authorList>
    </citation>
    <scope>IDENTIFICATION</scope>
</reference>
<organism evidence="2">
    <name type="scientific">Capitella teleta</name>
    <name type="common">Polychaete worm</name>
    <dbReference type="NCBI Taxonomy" id="283909"/>
    <lineage>
        <taxon>Eukaryota</taxon>
        <taxon>Metazoa</taxon>
        <taxon>Spiralia</taxon>
        <taxon>Lophotrochozoa</taxon>
        <taxon>Annelida</taxon>
        <taxon>Polychaeta</taxon>
        <taxon>Sedentaria</taxon>
        <taxon>Scolecida</taxon>
        <taxon>Capitellidae</taxon>
        <taxon>Capitella</taxon>
    </lineage>
</organism>
<feature type="domain" description="Mutator-like transposase" evidence="1">
    <location>
        <begin position="48"/>
        <end position="169"/>
    </location>
</feature>
<proteinExistence type="predicted"/>
<dbReference type="EnsemblMetazoa" id="CapteT213402">
    <property type="protein sequence ID" value="CapteP213402"/>
    <property type="gene ID" value="CapteG213402"/>
</dbReference>
<reference evidence="4" key="1">
    <citation type="submission" date="2012-12" db="EMBL/GenBank/DDBJ databases">
        <authorList>
            <person name="Hellsten U."/>
            <person name="Grimwood J."/>
            <person name="Chapman J.A."/>
            <person name="Shapiro H."/>
            <person name="Aerts A."/>
            <person name="Otillar R.P."/>
            <person name="Terry A.Y."/>
            <person name="Boore J.L."/>
            <person name="Simakov O."/>
            <person name="Marletaz F."/>
            <person name="Cho S.-J."/>
            <person name="Edsinger-Gonzales E."/>
            <person name="Havlak P."/>
            <person name="Kuo D.-H."/>
            <person name="Larsson T."/>
            <person name="Lv J."/>
            <person name="Arendt D."/>
            <person name="Savage R."/>
            <person name="Osoegawa K."/>
            <person name="de Jong P."/>
            <person name="Lindberg D.R."/>
            <person name="Seaver E.C."/>
            <person name="Weisblat D.A."/>
            <person name="Putnam N.H."/>
            <person name="Grigoriev I.V."/>
            <person name="Rokhsar D.S."/>
        </authorList>
    </citation>
    <scope>NUCLEOTIDE SEQUENCE</scope>
    <source>
        <strain evidence="4">I ESC-2004</strain>
    </source>
</reference>
<dbReference type="EMBL" id="AMQN01006860">
    <property type="status" value="NOT_ANNOTATED_CDS"/>
    <property type="molecule type" value="Genomic_DNA"/>
</dbReference>
<keyword evidence="4" id="KW-1185">Reference proteome</keyword>
<sequence>MADVRICRVCFRRGEALFDNNVACNFLKMLMCHMMELCTKEDIAAAMVSGVIIELETGLILDANVLSTDCHGCTKAPAKDSPLLKAWEMKHKPECQINHKGSANSMRSMRCATAKSSCDGNAKTIASLNKKKVYNTEIEKEDCVNHVAKRIFKGIQTLRKNLAGTKDKIIALIRRLLIGAILNSLYV</sequence>
<evidence type="ECO:0000313" key="2">
    <source>
        <dbReference type="EMBL" id="ELU08067.1"/>
    </source>
</evidence>
<dbReference type="OrthoDB" id="6277804at2759"/>
<evidence type="ECO:0000313" key="4">
    <source>
        <dbReference type="Proteomes" id="UP000014760"/>
    </source>
</evidence>
<evidence type="ECO:0000313" key="3">
    <source>
        <dbReference type="EnsemblMetazoa" id="CapteP213402"/>
    </source>
</evidence>